<reference evidence="2 3" key="1">
    <citation type="submission" date="2018-09" db="EMBL/GenBank/DDBJ databases">
        <title>Genomic Encyclopedia of Archaeal and Bacterial Type Strains, Phase II (KMG-II): from individual species to whole genera.</title>
        <authorList>
            <person name="Goeker M."/>
        </authorList>
    </citation>
    <scope>NUCLEOTIDE SEQUENCE [LARGE SCALE GENOMIC DNA]</scope>
    <source>
        <strain evidence="2 3">DSM 17008</strain>
    </source>
</reference>
<evidence type="ECO:0000313" key="2">
    <source>
        <dbReference type="EMBL" id="RKD71196.1"/>
    </source>
</evidence>
<dbReference type="AlphaFoldDB" id="A0A419UZR1"/>
<comment type="caution">
    <text evidence="2">The sequence shown here is derived from an EMBL/GenBank/DDBJ whole genome shotgun (WGS) entry which is preliminary data.</text>
</comment>
<evidence type="ECO:0000256" key="1">
    <source>
        <dbReference type="SAM" id="Coils"/>
    </source>
</evidence>
<dbReference type="Proteomes" id="UP000285120">
    <property type="component" value="Unassembled WGS sequence"/>
</dbReference>
<feature type="coiled-coil region" evidence="1">
    <location>
        <begin position="23"/>
        <end position="92"/>
    </location>
</feature>
<evidence type="ECO:0000313" key="3">
    <source>
        <dbReference type="Proteomes" id="UP000285120"/>
    </source>
</evidence>
<dbReference type="RefSeq" id="WP_120193748.1">
    <property type="nucleotide sequence ID" value="NZ_RAPK01000010.1"/>
</dbReference>
<protein>
    <submittedName>
        <fullName evidence="2">Uncharacterized protein</fullName>
    </submittedName>
</protein>
<name>A0A419UZR1_9BACL</name>
<sequence length="106" mass="12289">MLVSSLSNDTLMDSLETKLKKQKHHAEKQIRSHLNTLEQLKMKKKNTINLLIEKVILKEEYDEFINVINKQINDLLLKSNQTEASLQTVEDEAVIIKLKKITNCTN</sequence>
<keyword evidence="3" id="KW-1185">Reference proteome</keyword>
<proteinExistence type="predicted"/>
<organism evidence="2 3">
    <name type="scientific">Sinobaca qinghaiensis</name>
    <dbReference type="NCBI Taxonomy" id="342944"/>
    <lineage>
        <taxon>Bacteria</taxon>
        <taxon>Bacillati</taxon>
        <taxon>Bacillota</taxon>
        <taxon>Bacilli</taxon>
        <taxon>Bacillales</taxon>
        <taxon>Sporolactobacillaceae</taxon>
        <taxon>Sinobaca</taxon>
    </lineage>
</organism>
<accession>A0A419UZR1</accession>
<gene>
    <name evidence="2" type="ORF">ATL39_2592</name>
</gene>
<dbReference type="EMBL" id="RAPK01000010">
    <property type="protein sequence ID" value="RKD71196.1"/>
    <property type="molecule type" value="Genomic_DNA"/>
</dbReference>
<keyword evidence="1" id="KW-0175">Coiled coil</keyword>